<dbReference type="InterPro" id="IPR001077">
    <property type="entry name" value="COMT_C"/>
</dbReference>
<dbReference type="InterPro" id="IPR036388">
    <property type="entry name" value="WH-like_DNA-bd_sf"/>
</dbReference>
<feature type="compositionally biased region" description="Low complexity" evidence="4">
    <location>
        <begin position="408"/>
        <end position="419"/>
    </location>
</feature>
<keyword evidence="7" id="KW-1185">Reference proteome</keyword>
<feature type="region of interest" description="Disordered" evidence="4">
    <location>
        <begin position="689"/>
        <end position="926"/>
    </location>
</feature>
<evidence type="ECO:0000259" key="5">
    <source>
        <dbReference type="Pfam" id="PF00891"/>
    </source>
</evidence>
<dbReference type="PANTHER" id="PTHR43712:SF2">
    <property type="entry name" value="O-METHYLTRANSFERASE CICE"/>
    <property type="match status" value="1"/>
</dbReference>
<organism evidence="6 7">
    <name type="scientific">Hypsizygus marmoreus</name>
    <name type="common">White beech mushroom</name>
    <name type="synonym">Agaricus marmoreus</name>
    <dbReference type="NCBI Taxonomy" id="39966"/>
    <lineage>
        <taxon>Eukaryota</taxon>
        <taxon>Fungi</taxon>
        <taxon>Dikarya</taxon>
        <taxon>Basidiomycota</taxon>
        <taxon>Agaricomycotina</taxon>
        <taxon>Agaricomycetes</taxon>
        <taxon>Agaricomycetidae</taxon>
        <taxon>Agaricales</taxon>
        <taxon>Tricholomatineae</taxon>
        <taxon>Lyophyllaceae</taxon>
        <taxon>Hypsizygus</taxon>
    </lineage>
</organism>
<dbReference type="Gene3D" id="1.10.10.10">
    <property type="entry name" value="Winged helix-like DNA-binding domain superfamily/Winged helix DNA-binding domain"/>
    <property type="match status" value="1"/>
</dbReference>
<dbReference type="SUPFAM" id="SSF46785">
    <property type="entry name" value="Winged helix' DNA-binding domain"/>
    <property type="match status" value="1"/>
</dbReference>
<name>A0A369K8B5_HYPMA</name>
<protein>
    <submittedName>
        <fullName evidence="6">4-O-methyltransferase 1</fullName>
    </submittedName>
</protein>
<dbReference type="STRING" id="39966.A0A369K8B5"/>
<accession>A0A369K8B5</accession>
<evidence type="ECO:0000256" key="2">
    <source>
        <dbReference type="ARBA" id="ARBA00022679"/>
    </source>
</evidence>
<dbReference type="Gene3D" id="3.40.50.150">
    <property type="entry name" value="Vaccinia Virus protein VP39"/>
    <property type="match status" value="1"/>
</dbReference>
<dbReference type="InParanoid" id="A0A369K8B5"/>
<feature type="compositionally biased region" description="Low complexity" evidence="4">
    <location>
        <begin position="858"/>
        <end position="870"/>
    </location>
</feature>
<evidence type="ECO:0000313" key="6">
    <source>
        <dbReference type="EMBL" id="RDB30841.1"/>
    </source>
</evidence>
<comment type="caution">
    <text evidence="6">The sequence shown here is derived from an EMBL/GenBank/DDBJ whole genome shotgun (WGS) entry which is preliminary data.</text>
</comment>
<gene>
    <name evidence="6" type="ORF">Hypma_005939</name>
</gene>
<feature type="region of interest" description="Disordered" evidence="4">
    <location>
        <begin position="30"/>
        <end position="78"/>
    </location>
</feature>
<dbReference type="GO" id="GO:0032259">
    <property type="term" value="P:methylation"/>
    <property type="evidence" value="ECO:0007669"/>
    <property type="project" value="UniProtKB-KW"/>
</dbReference>
<dbReference type="OrthoDB" id="2410195at2759"/>
<dbReference type="GO" id="GO:0008171">
    <property type="term" value="F:O-methyltransferase activity"/>
    <property type="evidence" value="ECO:0007669"/>
    <property type="project" value="InterPro"/>
</dbReference>
<keyword evidence="3" id="KW-0949">S-adenosyl-L-methionine</keyword>
<dbReference type="AlphaFoldDB" id="A0A369K8B5"/>
<dbReference type="SUPFAM" id="SSF53335">
    <property type="entry name" value="S-adenosyl-L-methionine-dependent methyltransferases"/>
    <property type="match status" value="1"/>
</dbReference>
<sequence length="1003" mass="106795">MTFAVLRALHTIIGDALDDVQRIYASQSVNTAQGPPAHSNNLYPPYASPPPSPSTSTDPLRPLDFPSLDAPYDPDDPAEQLTVHPVVVHAINKIVAAAGQMAATVQTPFLTLCDATLGYHVPSCMRLLEASHTVEMLREAGPDGLHVDDISRRNGVESNKLAHILRLLATHHLIRERAPNVFALNRISSLVDSGKSVEQLRKWEKEGTPEMKYHDTNGFAAFVGLNTDELQKSASYMTEAYLFSKADPLRTPFEFAFGTDVGYFGWLEGDEAKPMAHLPSNSDEDMSTGLSSTRYAEHISGRLRTDREGIELGPGSLGPVALGISPPSSPRSPVDTGGKEKGLAVDITHSNRYRLERFGKAMAGTGSWEAPGAVLNGFDWLSLRRGSIIVDVGGGIGSTSMVLANTFSRSGTPSPSPGSTDGGTGATGDVSGSDRGFKFIIQDRPVVVEMGEKAWRAKCPELLDSGIARFQVHDFFTVQPIKNAAVFFLRVILHDWPEAHARMILLKLREAATDDTKLVLADFVLPLACVDDINGGEGNVLDGVEGAESMLAPAPLLANLGKASANPYWLDMTMQVIFNAQERTLREIVALALSAGWKVIKVTHAVGSLFGHIVAVPVPIPMQRRARAGSGSALLDVPSLPTSKAGVSDDGNRRRKADMDAMERASSRCGTPTFGSRVDLPSFQDALARFGGGIPRPRVSGLTSRTPARPGTLKQAAVLTTPPLKKKKPSPLSFPPPLSSSPSPGSHRPIASPRQSQPPTPITRRMSQAHLHRPQSQQELSPPVPTIPQQPPPSPMSPRHPNTSTLARRASHAQLSHHTTKSIAISIPPSPSLPRQFASPSPHPTLSRRSSHAHLHQPAPAAGIPPSSIPVRQSQEPLSPLSPTMSLRQPPPPFPATSRHTAIPRRSSYAQLPQTSLRKRSGSIIGPSINGVGIGGGISMASLLDSGGRGGVLDFRDMAETGTPESEPMSRLASVTSGTGGSGSVLAAAARIERGALTVPPSP</sequence>
<feature type="region of interest" description="Disordered" evidence="4">
    <location>
        <begin position="631"/>
        <end position="673"/>
    </location>
</feature>
<dbReference type="EMBL" id="LUEZ02000004">
    <property type="protein sequence ID" value="RDB30841.1"/>
    <property type="molecule type" value="Genomic_DNA"/>
</dbReference>
<reference evidence="6" key="1">
    <citation type="submission" date="2018-04" db="EMBL/GenBank/DDBJ databases">
        <title>Whole genome sequencing of Hypsizygus marmoreus.</title>
        <authorList>
            <person name="Choi I.-G."/>
            <person name="Min B."/>
            <person name="Kim J.-G."/>
            <person name="Kim S."/>
            <person name="Oh Y.-L."/>
            <person name="Kong W.-S."/>
            <person name="Park H."/>
            <person name="Jeong J."/>
            <person name="Song E.-S."/>
        </authorList>
    </citation>
    <scope>NUCLEOTIDE SEQUENCE [LARGE SCALE GENOMIC DNA]</scope>
    <source>
        <strain evidence="6">51987-8</strain>
    </source>
</reference>
<dbReference type="InterPro" id="IPR036390">
    <property type="entry name" value="WH_DNA-bd_sf"/>
</dbReference>
<keyword evidence="2" id="KW-0808">Transferase</keyword>
<feature type="compositionally biased region" description="Basic and acidic residues" evidence="4">
    <location>
        <begin position="657"/>
        <end position="666"/>
    </location>
</feature>
<feature type="region of interest" description="Disordered" evidence="4">
    <location>
        <begin position="319"/>
        <end position="339"/>
    </location>
</feature>
<dbReference type="Pfam" id="PF00891">
    <property type="entry name" value="Methyltransf_2"/>
    <property type="match status" value="1"/>
</dbReference>
<dbReference type="Proteomes" id="UP000076154">
    <property type="component" value="Unassembled WGS sequence"/>
</dbReference>
<proteinExistence type="predicted"/>
<evidence type="ECO:0000256" key="4">
    <source>
        <dbReference type="SAM" id="MobiDB-lite"/>
    </source>
</evidence>
<dbReference type="InterPro" id="IPR029063">
    <property type="entry name" value="SAM-dependent_MTases_sf"/>
</dbReference>
<evidence type="ECO:0000256" key="3">
    <source>
        <dbReference type="ARBA" id="ARBA00022691"/>
    </source>
</evidence>
<evidence type="ECO:0000256" key="1">
    <source>
        <dbReference type="ARBA" id="ARBA00022603"/>
    </source>
</evidence>
<feature type="compositionally biased region" description="Pro residues" evidence="4">
    <location>
        <begin position="782"/>
        <end position="798"/>
    </location>
</feature>
<feature type="domain" description="O-methyltransferase C-terminal" evidence="5">
    <location>
        <begin position="422"/>
        <end position="527"/>
    </location>
</feature>
<keyword evidence="1" id="KW-0489">Methyltransferase</keyword>
<evidence type="ECO:0000313" key="7">
    <source>
        <dbReference type="Proteomes" id="UP000076154"/>
    </source>
</evidence>
<dbReference type="PANTHER" id="PTHR43712">
    <property type="entry name" value="PUTATIVE (AFU_ORTHOLOGUE AFUA_4G14580)-RELATED"/>
    <property type="match status" value="1"/>
</dbReference>
<feature type="region of interest" description="Disordered" evidence="4">
    <location>
        <begin position="407"/>
        <end position="431"/>
    </location>
</feature>
<feature type="region of interest" description="Disordered" evidence="4">
    <location>
        <begin position="954"/>
        <end position="983"/>
    </location>
</feature>
<feature type="compositionally biased region" description="Polar residues" evidence="4">
    <location>
        <begin position="871"/>
        <end position="887"/>
    </location>
</feature>